<dbReference type="PANTHER" id="PTHR12126:SF16">
    <property type="entry name" value="MIOREX COMPLEX COMPONENT 2"/>
    <property type="match status" value="1"/>
</dbReference>
<dbReference type="PANTHER" id="PTHR12126">
    <property type="entry name" value="NADH-UBIQUINONE OXIDOREDUCTASE 39 KDA SUBUNIT-RELATED"/>
    <property type="match status" value="1"/>
</dbReference>
<comment type="caution">
    <text evidence="1">The sequence shown here is derived from an EMBL/GenBank/DDBJ whole genome shotgun (WGS) entry which is preliminary data.</text>
</comment>
<evidence type="ECO:0008006" key="3">
    <source>
        <dbReference type="Google" id="ProtNLM"/>
    </source>
</evidence>
<dbReference type="AlphaFoldDB" id="A0A9P6BA98"/>
<dbReference type="InterPro" id="IPR036291">
    <property type="entry name" value="NAD(P)-bd_dom_sf"/>
</dbReference>
<dbReference type="GO" id="GO:0044877">
    <property type="term" value="F:protein-containing complex binding"/>
    <property type="evidence" value="ECO:0007669"/>
    <property type="project" value="TreeGrafter"/>
</dbReference>
<organism evidence="1 2">
    <name type="scientific">Hydnum rufescens UP504</name>
    <dbReference type="NCBI Taxonomy" id="1448309"/>
    <lineage>
        <taxon>Eukaryota</taxon>
        <taxon>Fungi</taxon>
        <taxon>Dikarya</taxon>
        <taxon>Basidiomycota</taxon>
        <taxon>Agaricomycotina</taxon>
        <taxon>Agaricomycetes</taxon>
        <taxon>Cantharellales</taxon>
        <taxon>Hydnaceae</taxon>
        <taxon>Hydnum</taxon>
    </lineage>
</organism>
<dbReference type="Proteomes" id="UP000886523">
    <property type="component" value="Unassembled WGS sequence"/>
</dbReference>
<proteinExistence type="predicted"/>
<keyword evidence="2" id="KW-1185">Reference proteome</keyword>
<dbReference type="OrthoDB" id="276721at2759"/>
<dbReference type="Gene3D" id="3.40.50.720">
    <property type="entry name" value="NAD(P)-binding Rossmann-like Domain"/>
    <property type="match status" value="1"/>
</dbReference>
<evidence type="ECO:0000313" key="2">
    <source>
        <dbReference type="Proteomes" id="UP000886523"/>
    </source>
</evidence>
<dbReference type="SUPFAM" id="SSF51735">
    <property type="entry name" value="NAD(P)-binding Rossmann-fold domains"/>
    <property type="match status" value="1"/>
</dbReference>
<gene>
    <name evidence="1" type="ORF">BS47DRAFT_1335843</name>
</gene>
<name>A0A9P6BA98_9AGAM</name>
<sequence length="309" mass="32899">MARRLFVVGGNGFLGSSVCRQAVSKGWEVTSISTSGRPFKTPRGHTPAWVSKSAIRSNAIGPLFGSLFEALTLSNSNPLKGNDSHGSSSYQLLNHDSALLVLEAYRAALSSEAASSLSPPIPRTFVYISAEDIFRPLVPRGYIDTKRAAERDIASVCTSDTPPFVRGLSIRPGLMYHPYFRPLTTPIATLLSLSSSVQRYITSSTGGMIPVPSSILRSISSVFSHSSFHGGELTPPSPLQSIANALEIPPLHVDQVAKAILLAITDTSDLNDEGRSPRHVLGVKEMVDLLARDAAEETGARGAGTTTIS</sequence>
<dbReference type="EMBL" id="MU128911">
    <property type="protein sequence ID" value="KAF9520654.1"/>
    <property type="molecule type" value="Genomic_DNA"/>
</dbReference>
<reference evidence="1" key="1">
    <citation type="journal article" date="2020" name="Nat. Commun.">
        <title>Large-scale genome sequencing of mycorrhizal fungi provides insights into the early evolution of symbiotic traits.</title>
        <authorList>
            <person name="Miyauchi S."/>
            <person name="Kiss E."/>
            <person name="Kuo A."/>
            <person name="Drula E."/>
            <person name="Kohler A."/>
            <person name="Sanchez-Garcia M."/>
            <person name="Morin E."/>
            <person name="Andreopoulos B."/>
            <person name="Barry K.W."/>
            <person name="Bonito G."/>
            <person name="Buee M."/>
            <person name="Carver A."/>
            <person name="Chen C."/>
            <person name="Cichocki N."/>
            <person name="Clum A."/>
            <person name="Culley D."/>
            <person name="Crous P.W."/>
            <person name="Fauchery L."/>
            <person name="Girlanda M."/>
            <person name="Hayes R.D."/>
            <person name="Keri Z."/>
            <person name="LaButti K."/>
            <person name="Lipzen A."/>
            <person name="Lombard V."/>
            <person name="Magnuson J."/>
            <person name="Maillard F."/>
            <person name="Murat C."/>
            <person name="Nolan M."/>
            <person name="Ohm R.A."/>
            <person name="Pangilinan J."/>
            <person name="Pereira M.F."/>
            <person name="Perotto S."/>
            <person name="Peter M."/>
            <person name="Pfister S."/>
            <person name="Riley R."/>
            <person name="Sitrit Y."/>
            <person name="Stielow J.B."/>
            <person name="Szollosi G."/>
            <person name="Zifcakova L."/>
            <person name="Stursova M."/>
            <person name="Spatafora J.W."/>
            <person name="Tedersoo L."/>
            <person name="Vaario L.M."/>
            <person name="Yamada A."/>
            <person name="Yan M."/>
            <person name="Wang P."/>
            <person name="Xu J."/>
            <person name="Bruns T."/>
            <person name="Baldrian P."/>
            <person name="Vilgalys R."/>
            <person name="Dunand C."/>
            <person name="Henrissat B."/>
            <person name="Grigoriev I.V."/>
            <person name="Hibbett D."/>
            <person name="Nagy L.G."/>
            <person name="Martin F.M."/>
        </authorList>
    </citation>
    <scope>NUCLEOTIDE SEQUENCE</scope>
    <source>
        <strain evidence="1">UP504</strain>
    </source>
</reference>
<protein>
    <recommendedName>
        <fullName evidence="3">NAD-dependent epimerase/dehydratase domain-containing protein</fullName>
    </recommendedName>
</protein>
<accession>A0A9P6BA98</accession>
<dbReference type="InterPro" id="IPR051207">
    <property type="entry name" value="ComplexI_NDUFA9_subunit"/>
</dbReference>
<dbReference type="GO" id="GO:0005739">
    <property type="term" value="C:mitochondrion"/>
    <property type="evidence" value="ECO:0007669"/>
    <property type="project" value="TreeGrafter"/>
</dbReference>
<evidence type="ECO:0000313" key="1">
    <source>
        <dbReference type="EMBL" id="KAF9520654.1"/>
    </source>
</evidence>